<evidence type="ECO:0000313" key="1">
    <source>
        <dbReference type="EMBL" id="PKQ46753.1"/>
    </source>
</evidence>
<protein>
    <submittedName>
        <fullName evidence="1">Uncharacterized protein</fullName>
    </submittedName>
</protein>
<proteinExistence type="predicted"/>
<dbReference type="AlphaFoldDB" id="A0A2N3HP41"/>
<sequence>MSVRTLQLPESPELNNEISVDSIRSLISKNLPDLSPIKENEIVFGIATLIGFKDKEWDGHFKKTYQTH</sequence>
<evidence type="ECO:0000313" key="2">
    <source>
        <dbReference type="Proteomes" id="UP000233435"/>
    </source>
</evidence>
<reference evidence="1 2" key="1">
    <citation type="submission" date="2017-12" db="EMBL/GenBank/DDBJ databases">
        <title>Confluentibacter flavum sp. nov., isolated from the saline lake.</title>
        <authorList>
            <person name="Yu L."/>
        </authorList>
    </citation>
    <scope>NUCLEOTIDE SEQUENCE [LARGE SCALE GENOMIC DNA]</scope>
    <source>
        <strain evidence="1 2">3B</strain>
    </source>
</reference>
<name>A0A2N3HP41_9FLAO</name>
<organism evidence="1 2">
    <name type="scientific">Confluentibacter flavum</name>
    <dbReference type="NCBI Taxonomy" id="1909700"/>
    <lineage>
        <taxon>Bacteria</taxon>
        <taxon>Pseudomonadati</taxon>
        <taxon>Bacteroidota</taxon>
        <taxon>Flavobacteriia</taxon>
        <taxon>Flavobacteriales</taxon>
        <taxon>Flavobacteriaceae</taxon>
        <taxon>Confluentibacter</taxon>
    </lineage>
</organism>
<comment type="caution">
    <text evidence="1">The sequence shown here is derived from an EMBL/GenBank/DDBJ whole genome shotgun (WGS) entry which is preliminary data.</text>
</comment>
<gene>
    <name evidence="1" type="ORF">CSW08_01220</name>
</gene>
<dbReference type="RefSeq" id="WP_106658090.1">
    <property type="nucleotide sequence ID" value="NZ_PJEO01000008.1"/>
</dbReference>
<dbReference type="EMBL" id="PJEO01000008">
    <property type="protein sequence ID" value="PKQ46753.1"/>
    <property type="molecule type" value="Genomic_DNA"/>
</dbReference>
<accession>A0A2N3HP41</accession>
<keyword evidence="2" id="KW-1185">Reference proteome</keyword>
<dbReference type="Proteomes" id="UP000233435">
    <property type="component" value="Unassembled WGS sequence"/>
</dbReference>